<name>A0A3P9JN09_ORYLA</name>
<dbReference type="Pfam" id="PF13975">
    <property type="entry name" value="gag-asp_proteas"/>
    <property type="match status" value="1"/>
</dbReference>
<dbReference type="GO" id="GO:0006508">
    <property type="term" value="P:proteolysis"/>
    <property type="evidence" value="ECO:0007669"/>
    <property type="project" value="InterPro"/>
</dbReference>
<dbReference type="PROSITE" id="PS00141">
    <property type="entry name" value="ASP_PROTEASE"/>
    <property type="match status" value="1"/>
</dbReference>
<evidence type="ECO:0000256" key="1">
    <source>
        <dbReference type="ARBA" id="ARBA00022801"/>
    </source>
</evidence>
<dbReference type="GO" id="GO:0004190">
    <property type="term" value="F:aspartic-type endopeptidase activity"/>
    <property type="evidence" value="ECO:0007669"/>
    <property type="project" value="InterPro"/>
</dbReference>
<sequence>RALPGGASRERSRPLKPWREGAVRCWLGLPAVKTDSEGGVCVREEGGLSAFWRKNRAGTRSEPVPARGPADAGPSQDNNLGLLSTPRPVFLPETFSGSGRDWSDWAEQFEIAADVNNWDDALKLKFMSLLLSGRAREVYSGLSPSAKANYLSLSLRACTEGPMPAPTCERNAAFKSLMGGSGYLKAKIGGFDCHALIDTGASRSVISKSMWLVITNGGTDLGNYVGKATTVNGGQLVVLGSWQTVCELTTLTLPVEFLVSELTADEILLGFDFLAKHSAIVDLGKNVCQIKGKCFPLVPSNPSPAAKVVVIHSDPGEGSHRLHELSLIYILDTLGCIWRSFGV</sequence>
<reference evidence="4 5" key="2">
    <citation type="submission" date="2017-04" db="EMBL/GenBank/DDBJ databases">
        <title>CpG methylation of centromeres and impact of large insertions on vertebrate speciation.</title>
        <authorList>
            <person name="Ichikawa K."/>
            <person name="Yoshimura J."/>
            <person name="Morishita S."/>
        </authorList>
    </citation>
    <scope>NUCLEOTIDE SEQUENCE</scope>
    <source>
        <strain evidence="4 5">HSOK</strain>
    </source>
</reference>
<organism evidence="4 5">
    <name type="scientific">Oryzias latipes</name>
    <name type="common">Japanese rice fish</name>
    <name type="synonym">Japanese killifish</name>
    <dbReference type="NCBI Taxonomy" id="8090"/>
    <lineage>
        <taxon>Eukaryota</taxon>
        <taxon>Metazoa</taxon>
        <taxon>Chordata</taxon>
        <taxon>Craniata</taxon>
        <taxon>Vertebrata</taxon>
        <taxon>Euteleostomi</taxon>
        <taxon>Actinopterygii</taxon>
        <taxon>Neopterygii</taxon>
        <taxon>Teleostei</taxon>
        <taxon>Neoteleostei</taxon>
        <taxon>Acanthomorphata</taxon>
        <taxon>Ovalentaria</taxon>
        <taxon>Atherinomorphae</taxon>
        <taxon>Beloniformes</taxon>
        <taxon>Adrianichthyidae</taxon>
        <taxon>Oryziinae</taxon>
        <taxon>Oryzias</taxon>
    </lineage>
</organism>
<accession>A0A3P9JN09</accession>
<protein>
    <recommendedName>
        <fullName evidence="3">Peptidase A2 domain-containing protein</fullName>
    </recommendedName>
</protein>
<dbReference type="InterPro" id="IPR001969">
    <property type="entry name" value="Aspartic_peptidase_AS"/>
</dbReference>
<evidence type="ECO:0000313" key="5">
    <source>
        <dbReference type="Proteomes" id="UP000265200"/>
    </source>
</evidence>
<evidence type="ECO:0000313" key="4">
    <source>
        <dbReference type="Ensembl" id="ENSORLP00015033538.1"/>
    </source>
</evidence>
<evidence type="ECO:0000259" key="3">
    <source>
        <dbReference type="PROSITE" id="PS50175"/>
    </source>
</evidence>
<dbReference type="InterPro" id="IPR021109">
    <property type="entry name" value="Peptidase_aspartic_dom_sf"/>
</dbReference>
<dbReference type="Ensembl" id="ENSORLT00015034945.1">
    <property type="protein sequence ID" value="ENSORLP00015033538.1"/>
    <property type="gene ID" value="ENSORLG00015018996.1"/>
</dbReference>
<dbReference type="InterPro" id="IPR001995">
    <property type="entry name" value="Peptidase_A2_cat"/>
</dbReference>
<proteinExistence type="predicted"/>
<reference evidence="4" key="4">
    <citation type="submission" date="2025-09" db="UniProtKB">
        <authorList>
            <consortium name="Ensembl"/>
        </authorList>
    </citation>
    <scope>IDENTIFICATION</scope>
    <source>
        <strain evidence="4">HSOK</strain>
    </source>
</reference>
<feature type="domain" description="Peptidase A2" evidence="3">
    <location>
        <begin position="193"/>
        <end position="233"/>
    </location>
</feature>
<dbReference type="Proteomes" id="UP000265200">
    <property type="component" value="Chromosome 18"/>
</dbReference>
<reference evidence="4" key="3">
    <citation type="submission" date="2025-08" db="UniProtKB">
        <authorList>
            <consortium name="Ensembl"/>
        </authorList>
    </citation>
    <scope>IDENTIFICATION</scope>
    <source>
        <strain evidence="4">HSOK</strain>
    </source>
</reference>
<dbReference type="Gene3D" id="2.40.70.10">
    <property type="entry name" value="Acid Proteases"/>
    <property type="match status" value="1"/>
</dbReference>
<dbReference type="SUPFAM" id="SSF50630">
    <property type="entry name" value="Acid proteases"/>
    <property type="match status" value="1"/>
</dbReference>
<feature type="region of interest" description="Disordered" evidence="2">
    <location>
        <begin position="58"/>
        <end position="83"/>
    </location>
</feature>
<dbReference type="PROSITE" id="PS50175">
    <property type="entry name" value="ASP_PROT_RETROV"/>
    <property type="match status" value="1"/>
</dbReference>
<keyword evidence="1" id="KW-0378">Hydrolase</keyword>
<dbReference type="AlphaFoldDB" id="A0A3P9JN09"/>
<reference key="1">
    <citation type="journal article" date="2007" name="Nature">
        <title>The medaka draft genome and insights into vertebrate genome evolution.</title>
        <authorList>
            <person name="Kasahara M."/>
            <person name="Naruse K."/>
            <person name="Sasaki S."/>
            <person name="Nakatani Y."/>
            <person name="Qu W."/>
            <person name="Ahsan B."/>
            <person name="Yamada T."/>
            <person name="Nagayasu Y."/>
            <person name="Doi K."/>
            <person name="Kasai Y."/>
            <person name="Jindo T."/>
            <person name="Kobayashi D."/>
            <person name="Shimada A."/>
            <person name="Toyoda A."/>
            <person name="Kuroki Y."/>
            <person name="Fujiyama A."/>
            <person name="Sasaki T."/>
            <person name="Shimizu A."/>
            <person name="Asakawa S."/>
            <person name="Shimizu N."/>
            <person name="Hashimoto S."/>
            <person name="Yang J."/>
            <person name="Lee Y."/>
            <person name="Matsushima K."/>
            <person name="Sugano S."/>
            <person name="Sakaizumi M."/>
            <person name="Narita T."/>
            <person name="Ohishi K."/>
            <person name="Haga S."/>
            <person name="Ohta F."/>
            <person name="Nomoto H."/>
            <person name="Nogata K."/>
            <person name="Morishita T."/>
            <person name="Endo T."/>
            <person name="Shin-I T."/>
            <person name="Takeda H."/>
            <person name="Morishita S."/>
            <person name="Kohara Y."/>
        </authorList>
    </citation>
    <scope>NUCLEOTIDE SEQUENCE [LARGE SCALE GENOMIC DNA]</scope>
    <source>
        <strain>Hd-rR</strain>
    </source>
</reference>
<evidence type="ECO:0000256" key="2">
    <source>
        <dbReference type="SAM" id="MobiDB-lite"/>
    </source>
</evidence>